<name>A0ACA9RI90_9GLOM</name>
<sequence length="84" mass="9788">KSIDLSKNLDVEHPFFQDLYSVYADYLNSRTLLVNRHLEFYNSITYTVLESDQDSLRLKFSVGDIVELSEETESIAYAKIESIF</sequence>
<protein>
    <submittedName>
        <fullName evidence="1">14197_t:CDS:1</fullName>
    </submittedName>
</protein>
<evidence type="ECO:0000313" key="1">
    <source>
        <dbReference type="EMBL" id="CAG8795595.1"/>
    </source>
</evidence>
<reference evidence="1" key="1">
    <citation type="submission" date="2021-06" db="EMBL/GenBank/DDBJ databases">
        <authorList>
            <person name="Kallberg Y."/>
            <person name="Tangrot J."/>
            <person name="Rosling A."/>
        </authorList>
    </citation>
    <scope>NUCLEOTIDE SEQUENCE</scope>
    <source>
        <strain evidence="1">MA461A</strain>
    </source>
</reference>
<feature type="non-terminal residue" evidence="1">
    <location>
        <position position="1"/>
    </location>
</feature>
<dbReference type="Proteomes" id="UP000789920">
    <property type="component" value="Unassembled WGS sequence"/>
</dbReference>
<evidence type="ECO:0000313" key="2">
    <source>
        <dbReference type="Proteomes" id="UP000789920"/>
    </source>
</evidence>
<keyword evidence="2" id="KW-1185">Reference proteome</keyword>
<dbReference type="EMBL" id="CAJVQC010055642">
    <property type="protein sequence ID" value="CAG8795595.1"/>
    <property type="molecule type" value="Genomic_DNA"/>
</dbReference>
<gene>
    <name evidence="1" type="ORF">RPERSI_LOCUS19988</name>
</gene>
<proteinExistence type="predicted"/>
<accession>A0ACA9RI90</accession>
<comment type="caution">
    <text evidence="1">The sequence shown here is derived from an EMBL/GenBank/DDBJ whole genome shotgun (WGS) entry which is preliminary data.</text>
</comment>
<organism evidence="1 2">
    <name type="scientific">Racocetra persica</name>
    <dbReference type="NCBI Taxonomy" id="160502"/>
    <lineage>
        <taxon>Eukaryota</taxon>
        <taxon>Fungi</taxon>
        <taxon>Fungi incertae sedis</taxon>
        <taxon>Mucoromycota</taxon>
        <taxon>Glomeromycotina</taxon>
        <taxon>Glomeromycetes</taxon>
        <taxon>Diversisporales</taxon>
        <taxon>Gigasporaceae</taxon>
        <taxon>Racocetra</taxon>
    </lineage>
</organism>